<dbReference type="PANTHER" id="PTHR23017:SF3">
    <property type="entry name" value="G-PROTEIN COUPLED RECEPTORS FAMILY 1 PROFILE DOMAIN-CONTAINING PROTEIN"/>
    <property type="match status" value="1"/>
</dbReference>
<organism evidence="3 4">
    <name type="scientific">Heterorhabditis bacteriophora</name>
    <name type="common">Entomopathogenic nematode worm</name>
    <dbReference type="NCBI Taxonomy" id="37862"/>
    <lineage>
        <taxon>Eukaryota</taxon>
        <taxon>Metazoa</taxon>
        <taxon>Ecdysozoa</taxon>
        <taxon>Nematoda</taxon>
        <taxon>Chromadorea</taxon>
        <taxon>Rhabditida</taxon>
        <taxon>Rhabditina</taxon>
        <taxon>Rhabditomorpha</taxon>
        <taxon>Strongyloidea</taxon>
        <taxon>Heterorhabditidae</taxon>
        <taxon>Heterorhabditis</taxon>
    </lineage>
</organism>
<feature type="transmembrane region" description="Helical" evidence="1">
    <location>
        <begin position="43"/>
        <end position="63"/>
    </location>
</feature>
<reference evidence="4" key="1">
    <citation type="submission" date="2016-11" db="UniProtKB">
        <authorList>
            <consortium name="WormBaseParasite"/>
        </authorList>
    </citation>
    <scope>IDENTIFICATION</scope>
</reference>
<dbReference type="WBParaSite" id="Hba_16858">
    <property type="protein sequence ID" value="Hba_16858"/>
    <property type="gene ID" value="Hba_16858"/>
</dbReference>
<sequence>MTSEDKIVASIIVSLGILGVIIDSTAAYFVFRSSQFHHSFGYLCVNHMIADVGVLLTFTGWAGPTIIL</sequence>
<accession>A0A1I7XHR4</accession>
<evidence type="ECO:0000313" key="3">
    <source>
        <dbReference type="Proteomes" id="UP000095283"/>
    </source>
</evidence>
<evidence type="ECO:0000259" key="2">
    <source>
        <dbReference type="Pfam" id="PF10328"/>
    </source>
</evidence>
<dbReference type="InterPro" id="IPR019430">
    <property type="entry name" value="7TM_GPCR_serpentine_rcpt_Srx"/>
</dbReference>
<proteinExistence type="predicted"/>
<protein>
    <submittedName>
        <fullName evidence="4">7TM_GPCR_Srx domain-containing protein</fullName>
    </submittedName>
</protein>
<dbReference type="PANTHER" id="PTHR23017">
    <property type="entry name" value="SERPENTINE RECEPTOR, CLASS X"/>
    <property type="match status" value="1"/>
</dbReference>
<keyword evidence="1" id="KW-1133">Transmembrane helix</keyword>
<name>A0A1I7XHR4_HETBA</name>
<dbReference type="AlphaFoldDB" id="A0A1I7XHR4"/>
<dbReference type="Pfam" id="PF10328">
    <property type="entry name" value="7TM_GPCR_Srx"/>
    <property type="match status" value="1"/>
</dbReference>
<evidence type="ECO:0000313" key="4">
    <source>
        <dbReference type="WBParaSite" id="Hba_16858"/>
    </source>
</evidence>
<keyword evidence="1" id="KW-0472">Membrane</keyword>
<feature type="domain" description="7TM GPCR serpentine receptor class x (Srx)" evidence="2">
    <location>
        <begin position="15"/>
        <end position="68"/>
    </location>
</feature>
<evidence type="ECO:0000256" key="1">
    <source>
        <dbReference type="SAM" id="Phobius"/>
    </source>
</evidence>
<keyword evidence="3" id="KW-1185">Reference proteome</keyword>
<keyword evidence="1" id="KW-0812">Transmembrane</keyword>
<dbReference type="Proteomes" id="UP000095283">
    <property type="component" value="Unplaced"/>
</dbReference>
<feature type="transmembrane region" description="Helical" evidence="1">
    <location>
        <begin position="6"/>
        <end position="31"/>
    </location>
</feature>